<gene>
    <name evidence="2" type="ORF">Y1Q_0007974</name>
</gene>
<dbReference type="Proteomes" id="UP000050525">
    <property type="component" value="Unassembled WGS sequence"/>
</dbReference>
<accession>A0A151NF12</accession>
<evidence type="ECO:0000313" key="2">
    <source>
        <dbReference type="EMBL" id="KYO35387.1"/>
    </source>
</evidence>
<keyword evidence="1" id="KW-0472">Membrane</keyword>
<dbReference type="EMBL" id="AKHW03003201">
    <property type="protein sequence ID" value="KYO35387.1"/>
    <property type="molecule type" value="Genomic_DNA"/>
</dbReference>
<evidence type="ECO:0000256" key="1">
    <source>
        <dbReference type="SAM" id="Phobius"/>
    </source>
</evidence>
<dbReference type="AlphaFoldDB" id="A0A151NF12"/>
<evidence type="ECO:0000313" key="3">
    <source>
        <dbReference type="Proteomes" id="UP000050525"/>
    </source>
</evidence>
<sequence>MRNISAQDYNPAKNLLESELSETILCHLFHSSTLLDLLVPNLACSKTLLLDLPPSFLTSIVLGLCSPYLALVITLIPERTQTWPPMSQHDTQSEQLTSF</sequence>
<protein>
    <submittedName>
        <fullName evidence="2">Uncharacterized protein</fullName>
    </submittedName>
</protein>
<keyword evidence="1" id="KW-0812">Transmembrane</keyword>
<keyword evidence="1" id="KW-1133">Transmembrane helix</keyword>
<feature type="transmembrane region" description="Helical" evidence="1">
    <location>
        <begin position="56"/>
        <end position="76"/>
    </location>
</feature>
<keyword evidence="3" id="KW-1185">Reference proteome</keyword>
<proteinExistence type="predicted"/>
<reference evidence="2 3" key="1">
    <citation type="journal article" date="2012" name="Genome Biol.">
        <title>Sequencing three crocodilian genomes to illuminate the evolution of archosaurs and amniotes.</title>
        <authorList>
            <person name="St John J.A."/>
            <person name="Braun E.L."/>
            <person name="Isberg S.R."/>
            <person name="Miles L.G."/>
            <person name="Chong A.Y."/>
            <person name="Gongora J."/>
            <person name="Dalzell P."/>
            <person name="Moran C."/>
            <person name="Bed'hom B."/>
            <person name="Abzhanov A."/>
            <person name="Burgess S.C."/>
            <person name="Cooksey A.M."/>
            <person name="Castoe T.A."/>
            <person name="Crawford N.G."/>
            <person name="Densmore L.D."/>
            <person name="Drew J.C."/>
            <person name="Edwards S.V."/>
            <person name="Faircloth B.C."/>
            <person name="Fujita M.K."/>
            <person name="Greenwold M.J."/>
            <person name="Hoffmann F.G."/>
            <person name="Howard J.M."/>
            <person name="Iguchi T."/>
            <person name="Janes D.E."/>
            <person name="Khan S.Y."/>
            <person name="Kohno S."/>
            <person name="de Koning A.J."/>
            <person name="Lance S.L."/>
            <person name="McCarthy F.M."/>
            <person name="McCormack J.E."/>
            <person name="Merchant M.E."/>
            <person name="Peterson D.G."/>
            <person name="Pollock D.D."/>
            <person name="Pourmand N."/>
            <person name="Raney B.J."/>
            <person name="Roessler K.A."/>
            <person name="Sanford J.R."/>
            <person name="Sawyer R.H."/>
            <person name="Schmidt C.J."/>
            <person name="Triplett E.W."/>
            <person name="Tuberville T.D."/>
            <person name="Venegas-Anaya M."/>
            <person name="Howard J.T."/>
            <person name="Jarvis E.D."/>
            <person name="Guillette L.J.Jr."/>
            <person name="Glenn T.C."/>
            <person name="Green R.E."/>
            <person name="Ray D.A."/>
        </authorList>
    </citation>
    <scope>NUCLEOTIDE SEQUENCE [LARGE SCALE GENOMIC DNA]</scope>
    <source>
        <strain evidence="2">KSC_2009_1</strain>
    </source>
</reference>
<comment type="caution">
    <text evidence="2">The sequence shown here is derived from an EMBL/GenBank/DDBJ whole genome shotgun (WGS) entry which is preliminary data.</text>
</comment>
<name>A0A151NF12_ALLMI</name>
<organism evidence="2 3">
    <name type="scientific">Alligator mississippiensis</name>
    <name type="common">American alligator</name>
    <dbReference type="NCBI Taxonomy" id="8496"/>
    <lineage>
        <taxon>Eukaryota</taxon>
        <taxon>Metazoa</taxon>
        <taxon>Chordata</taxon>
        <taxon>Craniata</taxon>
        <taxon>Vertebrata</taxon>
        <taxon>Euteleostomi</taxon>
        <taxon>Archelosauria</taxon>
        <taxon>Archosauria</taxon>
        <taxon>Crocodylia</taxon>
        <taxon>Alligatoridae</taxon>
        <taxon>Alligatorinae</taxon>
        <taxon>Alligator</taxon>
    </lineage>
</organism>